<accession>A0A8J6XR68</accession>
<dbReference type="InterPro" id="IPR015943">
    <property type="entry name" value="WD40/YVTN_repeat-like_dom_sf"/>
</dbReference>
<reference evidence="5" key="1">
    <citation type="submission" date="2020-09" db="EMBL/GenBank/DDBJ databases">
        <title>Iningainema tapete sp. nov. (Scytonemataceae, Cyanobacteria) from greenhouses in central Florida (USA) produces two types of nodularin with biosynthetic potential for microcystin-LR and anabaenopeptins.</title>
        <authorList>
            <person name="Berthold D.E."/>
            <person name="Lefler F.W."/>
            <person name="Huang I.-S."/>
            <person name="Abdulla H."/>
            <person name="Zimba P.V."/>
            <person name="Laughinghouse H.D. IV."/>
        </authorList>
    </citation>
    <scope>NUCLEOTIDE SEQUENCE</scope>
    <source>
        <strain evidence="5">BLCCT55</strain>
    </source>
</reference>
<dbReference type="PROSITE" id="PS50082">
    <property type="entry name" value="WD_REPEATS_2"/>
    <property type="match status" value="7"/>
</dbReference>
<dbReference type="SUPFAM" id="SSF50978">
    <property type="entry name" value="WD40 repeat-like"/>
    <property type="match status" value="1"/>
</dbReference>
<keyword evidence="5" id="KW-0723">Serine/threonine-protein kinase</keyword>
<feature type="repeat" description="WD" evidence="3">
    <location>
        <begin position="349"/>
        <end position="390"/>
    </location>
</feature>
<keyword evidence="5" id="KW-0808">Transferase</keyword>
<evidence type="ECO:0000256" key="2">
    <source>
        <dbReference type="ARBA" id="ARBA00022737"/>
    </source>
</evidence>
<comment type="caution">
    <text evidence="5">The sequence shown here is derived from an EMBL/GenBank/DDBJ whole genome shotgun (WGS) entry which is preliminary data.</text>
</comment>
<dbReference type="InterPro" id="IPR020472">
    <property type="entry name" value="WD40_PAC1"/>
</dbReference>
<feature type="repeat" description="WD" evidence="3">
    <location>
        <begin position="433"/>
        <end position="474"/>
    </location>
</feature>
<feature type="repeat" description="WD" evidence="3">
    <location>
        <begin position="516"/>
        <end position="557"/>
    </location>
</feature>
<keyword evidence="2" id="KW-0677">Repeat</keyword>
<sequence>MICCLNPDCPNPENPDGNNICQSCQTPLIPLLRGRYRVTRLLSKDGGFGRTYLAEDIDKLNEICVVKQLAPKVQTARVLSKAKQLFEAEAKLLQQLGENPQIPTLLAYFEQDNNLYLVQQFIDGQNLLKDLQQRKKYNEKEIREFLLDLLPVLKFIHQRQVIHRDIKPENIMHRNSDGRLVLIDFGASKELSETVQSKPGTTIGTNGYSPIEQIRNGEAYPASDLFALGATCFHLLTGVSSFQLWTMQGYSWIPNWQQYLTSPISSDLANVLDKLLKINIQERYQSADEVIKDLIPQPTPVNNNKRKNPLLVGGAILILGIGGLYWWKSHSSRPPVIPVIDNSSLLKTLSGHSNVVTSVALSPDGKTLASGSWDTTLQLWDLATGKKLNTLEGNSGRLYTVSISSDGNTVASGSGQNTIKLWNLVTKQELGILQGHSNAVKSITFSQDGQTLVSGNFDGSIKVWNLSTRQEIKTLQGHSQQVKSVAISSDGKTLVSGSGDNSIKLWNIISGQNRTLSGHSSSVNAIAISPDGIILASGSADKTIKMWNLPSGQESQTLKGHSYAVNAIAFSPDGTILASGSADHTVKLWNTASGQQIRTLQGHTKEVTSIAFSPDGNTLASGSVDQTVKIWRVYP</sequence>
<dbReference type="NCBIfam" id="NF045510">
    <property type="entry name" value="4Cys_prefix_kin"/>
    <property type="match status" value="1"/>
</dbReference>
<dbReference type="SMART" id="SM00220">
    <property type="entry name" value="S_TKc"/>
    <property type="match status" value="1"/>
</dbReference>
<dbReference type="InterPro" id="IPR001680">
    <property type="entry name" value="WD40_rpt"/>
</dbReference>
<keyword evidence="1 3" id="KW-0853">WD repeat</keyword>
<protein>
    <submittedName>
        <fullName evidence="5">Serine/threonine protein kinase</fullName>
    </submittedName>
</protein>
<dbReference type="Gene3D" id="1.10.510.10">
    <property type="entry name" value="Transferase(Phosphotransferase) domain 1"/>
    <property type="match status" value="1"/>
</dbReference>
<feature type="domain" description="Protein kinase" evidence="4">
    <location>
        <begin position="37"/>
        <end position="295"/>
    </location>
</feature>
<dbReference type="PANTHER" id="PTHR22847">
    <property type="entry name" value="WD40 REPEAT PROTEIN"/>
    <property type="match status" value="1"/>
</dbReference>
<keyword evidence="6" id="KW-1185">Reference proteome</keyword>
<dbReference type="SUPFAM" id="SSF56112">
    <property type="entry name" value="Protein kinase-like (PK-like)"/>
    <property type="match status" value="1"/>
</dbReference>
<organism evidence="5 6">
    <name type="scientific">Iningainema tapete BLCC-T55</name>
    <dbReference type="NCBI Taxonomy" id="2748662"/>
    <lineage>
        <taxon>Bacteria</taxon>
        <taxon>Bacillati</taxon>
        <taxon>Cyanobacteriota</taxon>
        <taxon>Cyanophyceae</taxon>
        <taxon>Nostocales</taxon>
        <taxon>Scytonemataceae</taxon>
        <taxon>Iningainema tapete</taxon>
    </lineage>
</organism>
<dbReference type="SMART" id="SM00320">
    <property type="entry name" value="WD40"/>
    <property type="match status" value="7"/>
</dbReference>
<dbReference type="Gene3D" id="2.130.10.10">
    <property type="entry name" value="YVTN repeat-like/Quinoprotein amine dehydrogenase"/>
    <property type="match status" value="3"/>
</dbReference>
<proteinExistence type="predicted"/>
<dbReference type="PROSITE" id="PS00678">
    <property type="entry name" value="WD_REPEATS_1"/>
    <property type="match status" value="5"/>
</dbReference>
<keyword evidence="5" id="KW-0418">Kinase</keyword>
<dbReference type="Proteomes" id="UP000629098">
    <property type="component" value="Unassembled WGS sequence"/>
</dbReference>
<evidence type="ECO:0000259" key="4">
    <source>
        <dbReference type="PROSITE" id="PS50011"/>
    </source>
</evidence>
<dbReference type="RefSeq" id="WP_190836799.1">
    <property type="nucleotide sequence ID" value="NZ_CAWPPI010000117.1"/>
</dbReference>
<feature type="repeat" description="WD" evidence="3">
    <location>
        <begin position="475"/>
        <end position="516"/>
    </location>
</feature>
<dbReference type="InterPro" id="IPR019775">
    <property type="entry name" value="WD40_repeat_CS"/>
</dbReference>
<dbReference type="InterPro" id="IPR036322">
    <property type="entry name" value="WD40_repeat_dom_sf"/>
</dbReference>
<dbReference type="PROSITE" id="PS50294">
    <property type="entry name" value="WD_REPEATS_REGION"/>
    <property type="match status" value="7"/>
</dbReference>
<evidence type="ECO:0000313" key="6">
    <source>
        <dbReference type="Proteomes" id="UP000629098"/>
    </source>
</evidence>
<dbReference type="PRINTS" id="PR00320">
    <property type="entry name" value="GPROTEINBRPT"/>
</dbReference>
<dbReference type="Pfam" id="PF00069">
    <property type="entry name" value="Pkinase"/>
    <property type="match status" value="1"/>
</dbReference>
<feature type="repeat" description="WD" evidence="3">
    <location>
        <begin position="391"/>
        <end position="432"/>
    </location>
</feature>
<dbReference type="EMBL" id="JACXAE010000117">
    <property type="protein sequence ID" value="MBD2777731.1"/>
    <property type="molecule type" value="Genomic_DNA"/>
</dbReference>
<dbReference type="CDD" id="cd14014">
    <property type="entry name" value="STKc_PknB_like"/>
    <property type="match status" value="1"/>
</dbReference>
<dbReference type="Pfam" id="PF00400">
    <property type="entry name" value="WD40"/>
    <property type="match status" value="7"/>
</dbReference>
<dbReference type="InterPro" id="IPR000719">
    <property type="entry name" value="Prot_kinase_dom"/>
</dbReference>
<dbReference type="GO" id="GO:0005524">
    <property type="term" value="F:ATP binding"/>
    <property type="evidence" value="ECO:0007669"/>
    <property type="project" value="InterPro"/>
</dbReference>
<dbReference type="PANTHER" id="PTHR22847:SF637">
    <property type="entry name" value="WD REPEAT DOMAIN 5B"/>
    <property type="match status" value="1"/>
</dbReference>
<evidence type="ECO:0000256" key="1">
    <source>
        <dbReference type="ARBA" id="ARBA00022574"/>
    </source>
</evidence>
<gene>
    <name evidence="5" type="ORF">ICL16_38250</name>
</gene>
<dbReference type="AlphaFoldDB" id="A0A8J6XR68"/>
<dbReference type="CDD" id="cd00200">
    <property type="entry name" value="WD40"/>
    <property type="match status" value="1"/>
</dbReference>
<dbReference type="InterPro" id="IPR011009">
    <property type="entry name" value="Kinase-like_dom_sf"/>
</dbReference>
<dbReference type="PROSITE" id="PS50011">
    <property type="entry name" value="PROTEIN_KINASE_DOM"/>
    <property type="match status" value="1"/>
</dbReference>
<evidence type="ECO:0000256" key="3">
    <source>
        <dbReference type="PROSITE-ProRule" id="PRU00221"/>
    </source>
</evidence>
<dbReference type="GO" id="GO:0004674">
    <property type="term" value="F:protein serine/threonine kinase activity"/>
    <property type="evidence" value="ECO:0007669"/>
    <property type="project" value="UniProtKB-KW"/>
</dbReference>
<feature type="repeat" description="WD" evidence="3">
    <location>
        <begin position="558"/>
        <end position="599"/>
    </location>
</feature>
<name>A0A8J6XR68_9CYAN</name>
<evidence type="ECO:0000313" key="5">
    <source>
        <dbReference type="EMBL" id="MBD2777731.1"/>
    </source>
</evidence>
<feature type="repeat" description="WD" evidence="3">
    <location>
        <begin position="600"/>
        <end position="635"/>
    </location>
</feature>